<feature type="transmembrane region" description="Helical" evidence="1">
    <location>
        <begin position="39"/>
        <end position="59"/>
    </location>
</feature>
<sequence length="97" mass="10469">EPPRDLGERLEHRLTEVAGAAAEELGDWELGAMRDPRNWVRPVAAVAVGGAAAGVLVLVRARAHRQPAPGQPPPGGLRALDRGARDVARGLRRRFER</sequence>
<protein>
    <recommendedName>
        <fullName evidence="3">DUF3618 domain-containing protein</fullName>
    </recommendedName>
</protein>
<accession>A0A6J4SI81</accession>
<organism evidence="2">
    <name type="scientific">uncultured Solirubrobacterales bacterium</name>
    <dbReference type="NCBI Taxonomy" id="768556"/>
    <lineage>
        <taxon>Bacteria</taxon>
        <taxon>Bacillati</taxon>
        <taxon>Actinomycetota</taxon>
        <taxon>Thermoleophilia</taxon>
        <taxon>Solirubrobacterales</taxon>
        <taxon>environmental samples</taxon>
    </lineage>
</organism>
<name>A0A6J4SI81_9ACTN</name>
<proteinExistence type="predicted"/>
<keyword evidence="1" id="KW-0812">Transmembrane</keyword>
<gene>
    <name evidence="2" type="ORF">AVDCRST_MAG45-1245</name>
</gene>
<dbReference type="AlphaFoldDB" id="A0A6J4SI81"/>
<keyword evidence="1" id="KW-0472">Membrane</keyword>
<evidence type="ECO:0000256" key="1">
    <source>
        <dbReference type="SAM" id="Phobius"/>
    </source>
</evidence>
<keyword evidence="1" id="KW-1133">Transmembrane helix</keyword>
<evidence type="ECO:0008006" key="3">
    <source>
        <dbReference type="Google" id="ProtNLM"/>
    </source>
</evidence>
<reference evidence="2" key="1">
    <citation type="submission" date="2020-02" db="EMBL/GenBank/DDBJ databases">
        <authorList>
            <person name="Meier V. D."/>
        </authorList>
    </citation>
    <scope>NUCLEOTIDE SEQUENCE</scope>
    <source>
        <strain evidence="2">AVDCRST_MAG45</strain>
    </source>
</reference>
<feature type="non-terminal residue" evidence="2">
    <location>
        <position position="1"/>
    </location>
</feature>
<evidence type="ECO:0000313" key="2">
    <source>
        <dbReference type="EMBL" id="CAA9500053.1"/>
    </source>
</evidence>
<dbReference type="EMBL" id="CADCVU010000104">
    <property type="protein sequence ID" value="CAA9500053.1"/>
    <property type="molecule type" value="Genomic_DNA"/>
</dbReference>